<dbReference type="InterPro" id="IPR017969">
    <property type="entry name" value="Heavy-metal-associated_CS"/>
</dbReference>
<dbReference type="Pfam" id="PF00403">
    <property type="entry name" value="HMA"/>
    <property type="match status" value="1"/>
</dbReference>
<dbReference type="GO" id="GO:0046872">
    <property type="term" value="F:metal ion binding"/>
    <property type="evidence" value="ECO:0007669"/>
    <property type="project" value="UniProtKB-KW"/>
</dbReference>
<sequence>MERVEIRVDGMTCGGCVNSIQNALTNRDGVTSAAADLDSSMVTVEFDSGVIQKDAIEKVITDAGFGVVA</sequence>
<dbReference type="PANTHER" id="PTHR46594">
    <property type="entry name" value="P-TYPE CATION-TRANSPORTING ATPASE"/>
    <property type="match status" value="1"/>
</dbReference>
<dbReference type="EMBL" id="UOFV01000290">
    <property type="protein sequence ID" value="VAX02114.1"/>
    <property type="molecule type" value="Genomic_DNA"/>
</dbReference>
<dbReference type="PROSITE" id="PS01047">
    <property type="entry name" value="HMA_1"/>
    <property type="match status" value="1"/>
</dbReference>
<dbReference type="SUPFAM" id="SSF55008">
    <property type="entry name" value="HMA, heavy metal-associated domain"/>
    <property type="match status" value="1"/>
</dbReference>
<dbReference type="AlphaFoldDB" id="A0A3B1AQN2"/>
<gene>
    <name evidence="3" type="ORF">MNBD_GAMMA19-2201</name>
</gene>
<evidence type="ECO:0000313" key="3">
    <source>
        <dbReference type="EMBL" id="VAX02114.1"/>
    </source>
</evidence>
<dbReference type="PRINTS" id="PR00942">
    <property type="entry name" value="CUATPASEI"/>
</dbReference>
<evidence type="ECO:0000259" key="2">
    <source>
        <dbReference type="PROSITE" id="PS50846"/>
    </source>
</evidence>
<dbReference type="Gene3D" id="3.30.70.100">
    <property type="match status" value="1"/>
</dbReference>
<reference evidence="3" key="1">
    <citation type="submission" date="2018-06" db="EMBL/GenBank/DDBJ databases">
        <authorList>
            <person name="Zhirakovskaya E."/>
        </authorList>
    </citation>
    <scope>NUCLEOTIDE SEQUENCE</scope>
</reference>
<protein>
    <recommendedName>
        <fullName evidence="2">HMA domain-containing protein</fullName>
    </recommendedName>
</protein>
<organism evidence="3">
    <name type="scientific">hydrothermal vent metagenome</name>
    <dbReference type="NCBI Taxonomy" id="652676"/>
    <lineage>
        <taxon>unclassified sequences</taxon>
        <taxon>metagenomes</taxon>
        <taxon>ecological metagenomes</taxon>
    </lineage>
</organism>
<accession>A0A3B1AQN2</accession>
<dbReference type="PANTHER" id="PTHR46594:SF4">
    <property type="entry name" value="P-TYPE CATION-TRANSPORTING ATPASE"/>
    <property type="match status" value="1"/>
</dbReference>
<feature type="domain" description="HMA" evidence="2">
    <location>
        <begin position="2"/>
        <end position="68"/>
    </location>
</feature>
<dbReference type="InterPro" id="IPR006121">
    <property type="entry name" value="HMA_dom"/>
</dbReference>
<dbReference type="PROSITE" id="PS50846">
    <property type="entry name" value="HMA_2"/>
    <property type="match status" value="1"/>
</dbReference>
<proteinExistence type="predicted"/>
<dbReference type="FunFam" id="3.30.70.100:FF:000001">
    <property type="entry name" value="ATPase copper transporting beta"/>
    <property type="match status" value="1"/>
</dbReference>
<dbReference type="CDD" id="cd00371">
    <property type="entry name" value="HMA"/>
    <property type="match status" value="1"/>
</dbReference>
<dbReference type="InterPro" id="IPR036163">
    <property type="entry name" value="HMA_dom_sf"/>
</dbReference>
<evidence type="ECO:0000256" key="1">
    <source>
        <dbReference type="ARBA" id="ARBA00022723"/>
    </source>
</evidence>
<name>A0A3B1AQN2_9ZZZZ</name>
<keyword evidence="1" id="KW-0479">Metal-binding</keyword>